<dbReference type="PANTHER" id="PTHR33327">
    <property type="entry name" value="ENDONUCLEASE"/>
    <property type="match status" value="1"/>
</dbReference>
<dbReference type="AlphaFoldDB" id="A0A812DWM9"/>
<proteinExistence type="predicted"/>
<dbReference type="PANTHER" id="PTHR33327:SF3">
    <property type="entry name" value="RNA-DIRECTED DNA POLYMERASE"/>
    <property type="match status" value="1"/>
</dbReference>
<dbReference type="EMBL" id="CAHIKZ030004583">
    <property type="protein sequence ID" value="CAE1312609.1"/>
    <property type="molecule type" value="Genomic_DNA"/>
</dbReference>
<feature type="domain" description="DUF7041" evidence="1">
    <location>
        <begin position="4"/>
        <end position="85"/>
    </location>
</feature>
<dbReference type="Pfam" id="PF23055">
    <property type="entry name" value="DUF7041"/>
    <property type="match status" value="1"/>
</dbReference>
<sequence length="278" mass="32182">MLNLPVFDTTNVNVWFAQLEAIFQAKKIQSQMVRYAYVVEKLPPEIASDVLDLLNNVPIHNPFDTLKEAIIYRTGKSQERKLNDLFNTLQLGDSKPSQLLRKMKNLLGKNSMSDSLFRKLWMDKLPTHTTQILATLPEDLDLEKTAEIADKISDAATISSVNAPTLRDTPREDEFNKLQQQINRLSEQIDRLYRERLSSAHNLYKSQRRSRSNSRGRNDVYCWYHRKFGQAARKCTKPCNFKQQPTSTSCQKAETPFPTAHEDGVYCWDRKCQPSILR</sequence>
<reference evidence="2" key="1">
    <citation type="submission" date="2021-01" db="EMBL/GenBank/DDBJ databases">
        <authorList>
            <person name="Li R."/>
            <person name="Bekaert M."/>
        </authorList>
    </citation>
    <scope>NUCLEOTIDE SEQUENCE</scope>
    <source>
        <strain evidence="2">Farmed</strain>
    </source>
</reference>
<dbReference type="InterPro" id="IPR055469">
    <property type="entry name" value="DUF7041"/>
</dbReference>
<dbReference type="OrthoDB" id="6159822at2759"/>
<accession>A0A812DWM9</accession>
<gene>
    <name evidence="2" type="ORF">SPHA_63831</name>
</gene>
<evidence type="ECO:0000259" key="1">
    <source>
        <dbReference type="Pfam" id="PF23055"/>
    </source>
</evidence>
<keyword evidence="3" id="KW-1185">Reference proteome</keyword>
<comment type="caution">
    <text evidence="2">The sequence shown here is derived from an EMBL/GenBank/DDBJ whole genome shotgun (WGS) entry which is preliminary data.</text>
</comment>
<evidence type="ECO:0000313" key="2">
    <source>
        <dbReference type="EMBL" id="CAE1312609.1"/>
    </source>
</evidence>
<name>A0A812DWM9_ACAPH</name>
<dbReference type="Proteomes" id="UP000597762">
    <property type="component" value="Unassembled WGS sequence"/>
</dbReference>
<evidence type="ECO:0000313" key="3">
    <source>
        <dbReference type="Proteomes" id="UP000597762"/>
    </source>
</evidence>
<protein>
    <recommendedName>
        <fullName evidence="1">DUF7041 domain-containing protein</fullName>
    </recommendedName>
</protein>
<organism evidence="2 3">
    <name type="scientific">Acanthosepion pharaonis</name>
    <name type="common">Pharaoh cuttlefish</name>
    <name type="synonym">Sepia pharaonis</name>
    <dbReference type="NCBI Taxonomy" id="158019"/>
    <lineage>
        <taxon>Eukaryota</taxon>
        <taxon>Metazoa</taxon>
        <taxon>Spiralia</taxon>
        <taxon>Lophotrochozoa</taxon>
        <taxon>Mollusca</taxon>
        <taxon>Cephalopoda</taxon>
        <taxon>Coleoidea</taxon>
        <taxon>Decapodiformes</taxon>
        <taxon>Sepiida</taxon>
        <taxon>Sepiina</taxon>
        <taxon>Sepiidae</taxon>
        <taxon>Acanthosepion</taxon>
    </lineage>
</organism>